<sequence length="242" mass="26455">MVLTGVTSMKKKTTKGRKKIEIKKIEETNSRQVTFSKRRTGLFKKASELCVLTGAQVAILVSSPGGRVFSFGHPNVDALVDRYLKSHNNNQDPTTVTGSSAAGAAAAANHYSPPPPPLLLPLPTKEFNKHYVEVSRELEVEKKRREMIPASSRGRPWFDEPTDGLPVEELEQYLWSLGELKKKVLTRADELVMINKSPGMLGGPVFEMGWNGFNGGQTVGVPANAAVHGGFVFQHGGEIGRF</sequence>
<reference evidence="2" key="1">
    <citation type="journal article" date="2022" name="Mol. Ecol. Resour.">
        <title>The genomes of chicory, endive, great burdock and yacon provide insights into Asteraceae palaeo-polyploidization history and plant inulin production.</title>
        <authorList>
            <person name="Fan W."/>
            <person name="Wang S."/>
            <person name="Wang H."/>
            <person name="Wang A."/>
            <person name="Jiang F."/>
            <person name="Liu H."/>
            <person name="Zhao H."/>
            <person name="Xu D."/>
            <person name="Zhang Y."/>
        </authorList>
    </citation>
    <scope>NUCLEOTIDE SEQUENCE [LARGE SCALE GENOMIC DNA]</scope>
    <source>
        <strain evidence="2">cv. Yunnan</strain>
    </source>
</reference>
<organism evidence="1 2">
    <name type="scientific">Smallanthus sonchifolius</name>
    <dbReference type="NCBI Taxonomy" id="185202"/>
    <lineage>
        <taxon>Eukaryota</taxon>
        <taxon>Viridiplantae</taxon>
        <taxon>Streptophyta</taxon>
        <taxon>Embryophyta</taxon>
        <taxon>Tracheophyta</taxon>
        <taxon>Spermatophyta</taxon>
        <taxon>Magnoliopsida</taxon>
        <taxon>eudicotyledons</taxon>
        <taxon>Gunneridae</taxon>
        <taxon>Pentapetalae</taxon>
        <taxon>asterids</taxon>
        <taxon>campanulids</taxon>
        <taxon>Asterales</taxon>
        <taxon>Asteraceae</taxon>
        <taxon>Asteroideae</taxon>
        <taxon>Heliantheae alliance</taxon>
        <taxon>Millerieae</taxon>
        <taxon>Smallanthus</taxon>
    </lineage>
</organism>
<evidence type="ECO:0000313" key="2">
    <source>
        <dbReference type="Proteomes" id="UP001056120"/>
    </source>
</evidence>
<protein>
    <submittedName>
        <fullName evidence="1">Uncharacterized protein</fullName>
    </submittedName>
</protein>
<keyword evidence="2" id="KW-1185">Reference proteome</keyword>
<dbReference type="EMBL" id="CM042018">
    <property type="protein sequence ID" value="KAI3826509.1"/>
    <property type="molecule type" value="Genomic_DNA"/>
</dbReference>
<gene>
    <name evidence="1" type="ORF">L1987_00557</name>
</gene>
<evidence type="ECO:0000313" key="1">
    <source>
        <dbReference type="EMBL" id="KAI3826509.1"/>
    </source>
</evidence>
<dbReference type="Proteomes" id="UP001056120">
    <property type="component" value="Linkage Group LG01"/>
</dbReference>
<proteinExistence type="predicted"/>
<accession>A0ACB9K2M0</accession>
<comment type="caution">
    <text evidence="1">The sequence shown here is derived from an EMBL/GenBank/DDBJ whole genome shotgun (WGS) entry which is preliminary data.</text>
</comment>
<reference evidence="1 2" key="2">
    <citation type="journal article" date="2022" name="Mol. Ecol. Resour.">
        <title>The genomes of chicory, endive, great burdock and yacon provide insights into Asteraceae paleo-polyploidization history and plant inulin production.</title>
        <authorList>
            <person name="Fan W."/>
            <person name="Wang S."/>
            <person name="Wang H."/>
            <person name="Wang A."/>
            <person name="Jiang F."/>
            <person name="Liu H."/>
            <person name="Zhao H."/>
            <person name="Xu D."/>
            <person name="Zhang Y."/>
        </authorList>
    </citation>
    <scope>NUCLEOTIDE SEQUENCE [LARGE SCALE GENOMIC DNA]</scope>
    <source>
        <strain evidence="2">cv. Yunnan</strain>
        <tissue evidence="1">Leaves</tissue>
    </source>
</reference>
<name>A0ACB9K2M0_9ASTR</name>